<proteinExistence type="predicted"/>
<reference evidence="2 3" key="1">
    <citation type="submission" date="2013-04" db="EMBL/GenBank/DDBJ databases">
        <authorList>
            <person name="Kuznetsov B."/>
            <person name="Ivanovsky R."/>
        </authorList>
    </citation>
    <scope>NUCLEOTIDE SEQUENCE [LARGE SCALE GENOMIC DNA]</scope>
    <source>
        <strain evidence="2 3">MGU-K5</strain>
    </source>
</reference>
<dbReference type="CDD" id="cd22231">
    <property type="entry name" value="RHH_NikR_HicB-like"/>
    <property type="match status" value="1"/>
</dbReference>
<dbReference type="STRING" id="1316936.K678_13633"/>
<dbReference type="InterPro" id="IPR031807">
    <property type="entry name" value="HicB-like"/>
</dbReference>
<dbReference type="InterPro" id="IPR013321">
    <property type="entry name" value="Arc_rbn_hlx_hlx"/>
</dbReference>
<dbReference type="AlphaFoldDB" id="S9TF90"/>
<dbReference type="Pfam" id="PF15919">
    <property type="entry name" value="HicB_lk_antitox"/>
    <property type="match status" value="1"/>
</dbReference>
<protein>
    <recommendedName>
        <fullName evidence="1">HicB-like antitoxin of toxin-antitoxin system domain-containing protein</fullName>
    </recommendedName>
</protein>
<name>S9TF90_MAGFU</name>
<feature type="domain" description="HicB-like antitoxin of toxin-antitoxin system" evidence="1">
    <location>
        <begin position="3"/>
        <end position="81"/>
    </location>
</feature>
<sequence>MGTEALTGHIALMAEDGDAIPAPTPVEAVTWEKDENVVCVALIPVVVPGKAKRINVTLDESLIEEIDAIAPNRSGFLADAARAELTRRRAAA</sequence>
<evidence type="ECO:0000313" key="3">
    <source>
        <dbReference type="Proteomes" id="UP000015350"/>
    </source>
</evidence>
<dbReference type="Gene3D" id="1.10.1220.10">
    <property type="entry name" value="Met repressor-like"/>
    <property type="match status" value="1"/>
</dbReference>
<dbReference type="EMBL" id="AQPH01000060">
    <property type="protein sequence ID" value="EPY00931.1"/>
    <property type="molecule type" value="Genomic_DNA"/>
</dbReference>
<dbReference type="PATRIC" id="fig|1316936.3.peg.2725"/>
<comment type="caution">
    <text evidence="2">The sequence shown here is derived from an EMBL/GenBank/DDBJ whole genome shotgun (WGS) entry which is preliminary data.</text>
</comment>
<accession>S9TF90</accession>
<dbReference type="Proteomes" id="UP000015350">
    <property type="component" value="Unassembled WGS sequence"/>
</dbReference>
<organism evidence="2 3">
    <name type="scientific">Magnetospirillum fulvum MGU-K5</name>
    <dbReference type="NCBI Taxonomy" id="1316936"/>
    <lineage>
        <taxon>Bacteria</taxon>
        <taxon>Pseudomonadati</taxon>
        <taxon>Pseudomonadota</taxon>
        <taxon>Alphaproteobacteria</taxon>
        <taxon>Rhodospirillales</taxon>
        <taxon>Rhodospirillaceae</taxon>
        <taxon>Magnetospirillum</taxon>
    </lineage>
</organism>
<evidence type="ECO:0000313" key="2">
    <source>
        <dbReference type="EMBL" id="EPY00931.1"/>
    </source>
</evidence>
<dbReference type="GO" id="GO:0006355">
    <property type="term" value="P:regulation of DNA-templated transcription"/>
    <property type="evidence" value="ECO:0007669"/>
    <property type="project" value="InterPro"/>
</dbReference>
<gene>
    <name evidence="2" type="ORF">K678_13633</name>
</gene>
<dbReference type="eggNOG" id="COG1598">
    <property type="taxonomic scope" value="Bacteria"/>
</dbReference>
<evidence type="ECO:0000259" key="1">
    <source>
        <dbReference type="Pfam" id="PF15919"/>
    </source>
</evidence>